<organism evidence="1 2">
    <name type="scientific">Brassica cretica</name>
    <name type="common">Mustard</name>
    <dbReference type="NCBI Taxonomy" id="69181"/>
    <lineage>
        <taxon>Eukaryota</taxon>
        <taxon>Viridiplantae</taxon>
        <taxon>Streptophyta</taxon>
        <taxon>Embryophyta</taxon>
        <taxon>Tracheophyta</taxon>
        <taxon>Spermatophyta</taxon>
        <taxon>Magnoliopsida</taxon>
        <taxon>eudicotyledons</taxon>
        <taxon>Gunneridae</taxon>
        <taxon>Pentapetalae</taxon>
        <taxon>rosids</taxon>
        <taxon>malvids</taxon>
        <taxon>Brassicales</taxon>
        <taxon>Brassicaceae</taxon>
        <taxon>Brassiceae</taxon>
        <taxon>Brassica</taxon>
    </lineage>
</organism>
<sequence>MMVASSEAIIGHRSDDGGIIGRSVTLLRGGHGKGIEAKVLQIVVIRRRSMVRLGG</sequence>
<protein>
    <submittedName>
        <fullName evidence="1">Uncharacterized protein</fullName>
    </submittedName>
</protein>
<dbReference type="Proteomes" id="UP000712281">
    <property type="component" value="Unassembled WGS sequence"/>
</dbReference>
<gene>
    <name evidence="1" type="ORF">F2Q68_00026223</name>
</gene>
<evidence type="ECO:0000313" key="1">
    <source>
        <dbReference type="EMBL" id="KAF2565687.1"/>
    </source>
</evidence>
<dbReference type="EMBL" id="QGKW02001911">
    <property type="protein sequence ID" value="KAF2565687.1"/>
    <property type="molecule type" value="Genomic_DNA"/>
</dbReference>
<evidence type="ECO:0000313" key="2">
    <source>
        <dbReference type="Proteomes" id="UP000712281"/>
    </source>
</evidence>
<proteinExistence type="predicted"/>
<name>A0A8S9I8L6_BRACR</name>
<comment type="caution">
    <text evidence="1">The sequence shown here is derived from an EMBL/GenBank/DDBJ whole genome shotgun (WGS) entry which is preliminary data.</text>
</comment>
<accession>A0A8S9I8L6</accession>
<dbReference type="AlphaFoldDB" id="A0A8S9I8L6"/>
<reference evidence="1" key="1">
    <citation type="submission" date="2019-12" db="EMBL/GenBank/DDBJ databases">
        <title>Genome sequencing and annotation of Brassica cretica.</title>
        <authorList>
            <person name="Studholme D.J."/>
            <person name="Sarris P.F."/>
        </authorList>
    </citation>
    <scope>NUCLEOTIDE SEQUENCE</scope>
    <source>
        <strain evidence="1">PFS-001/15</strain>
        <tissue evidence="1">Leaf</tissue>
    </source>
</reference>